<evidence type="ECO:0008006" key="3">
    <source>
        <dbReference type="Google" id="ProtNLM"/>
    </source>
</evidence>
<accession>A0A7S8E748</accession>
<evidence type="ECO:0000313" key="2">
    <source>
        <dbReference type="Proteomes" id="UP000594468"/>
    </source>
</evidence>
<name>A0A7S8E748_9CHLR</name>
<dbReference type="RefSeq" id="WP_195169675.1">
    <property type="nucleotide sequence ID" value="NZ_CP062983.1"/>
</dbReference>
<dbReference type="EMBL" id="CP062983">
    <property type="protein sequence ID" value="QPC81603.1"/>
    <property type="molecule type" value="Genomic_DNA"/>
</dbReference>
<sequence length="104" mass="11636">MSKRYIVRTIYLANFYRPSAELTQQRRKDDPSPEALVGAMRRTEIANQALEDELNAFAEKGYELHSVLHHPQGREGAFDLLITGIFSTDAPPDDADETNDSGAL</sequence>
<dbReference type="KEGG" id="pmet:G4Y79_18180"/>
<reference evidence="1 2" key="1">
    <citation type="submission" date="2020-02" db="EMBL/GenBank/DDBJ databases">
        <authorList>
            <person name="Zheng R.K."/>
            <person name="Sun C.M."/>
        </authorList>
    </citation>
    <scope>NUCLEOTIDE SEQUENCE [LARGE SCALE GENOMIC DNA]</scope>
    <source>
        <strain evidence="2">rifampicinis</strain>
    </source>
</reference>
<proteinExistence type="predicted"/>
<dbReference type="Proteomes" id="UP000594468">
    <property type="component" value="Chromosome"/>
</dbReference>
<gene>
    <name evidence="1" type="ORF">G4Y79_18180</name>
</gene>
<evidence type="ECO:0000313" key="1">
    <source>
        <dbReference type="EMBL" id="QPC81603.1"/>
    </source>
</evidence>
<keyword evidence="2" id="KW-1185">Reference proteome</keyword>
<organism evidence="1 2">
    <name type="scientific">Phototrophicus methaneseepsis</name>
    <dbReference type="NCBI Taxonomy" id="2710758"/>
    <lineage>
        <taxon>Bacteria</taxon>
        <taxon>Bacillati</taxon>
        <taxon>Chloroflexota</taxon>
        <taxon>Candidatus Thermofontia</taxon>
        <taxon>Phototrophicales</taxon>
        <taxon>Phototrophicaceae</taxon>
        <taxon>Phototrophicus</taxon>
    </lineage>
</organism>
<dbReference type="AlphaFoldDB" id="A0A7S8E748"/>
<protein>
    <recommendedName>
        <fullName evidence="3">DUF4177 domain-containing protein</fullName>
    </recommendedName>
</protein>